<reference evidence="2" key="1">
    <citation type="journal article" date="2015" name="Proc. Natl. Acad. Sci. U.S.A.">
        <title>Bacterial clade with the ribosomal RNA operon on a small plasmid rather than the chromosome.</title>
        <authorList>
            <person name="Anda M."/>
            <person name="Ohtsubo Y."/>
            <person name="Okubo T."/>
            <person name="Sugawara M."/>
            <person name="Nagata Y."/>
            <person name="Tsuda M."/>
            <person name="Minamisawa K."/>
            <person name="Mitsui H."/>
        </authorList>
    </citation>
    <scope>NUCLEOTIDE SEQUENCE</scope>
    <source>
        <strain evidence="2">JCM 14755</strain>
    </source>
</reference>
<name>A0A0P0Z048_9HYPH</name>
<dbReference type="PANTHER" id="PTHR43441">
    <property type="entry name" value="RIBOSOMAL-PROTEIN-SERINE ACETYLTRANSFERASE"/>
    <property type="match status" value="1"/>
</dbReference>
<dbReference type="GO" id="GO:1990189">
    <property type="term" value="F:protein N-terminal-serine acetyltransferase activity"/>
    <property type="evidence" value="ECO:0007669"/>
    <property type="project" value="TreeGrafter"/>
</dbReference>
<evidence type="ECO:0000259" key="1">
    <source>
        <dbReference type="PROSITE" id="PS51186"/>
    </source>
</evidence>
<sequence>MSAPAPDDLSAYAPRQHPGAARLEGRLVRLERVVPAHLPALYAAFSAPGAEGNWTYLPYGPFADAAAFEAFAERTYFGDDPCFFTVLSRETGAPLGVLSLMRIDTANGVIEVGHICFSPALQRRPEATEAQYLLMKHVFDTLGYRRYEWKCHNDNAPSHAAALRLGFRFEGLFRQHMIVRGRNRDTAWYAILDHEWPALRSAFETWLSAENFDAEGRQRRRLQDCRPAMATH</sequence>
<proteinExistence type="predicted"/>
<dbReference type="SUPFAM" id="SSF55729">
    <property type="entry name" value="Acyl-CoA N-acyltransferases (Nat)"/>
    <property type="match status" value="1"/>
</dbReference>
<dbReference type="GO" id="GO:0008999">
    <property type="term" value="F:protein-N-terminal-alanine acetyltransferase activity"/>
    <property type="evidence" value="ECO:0007669"/>
    <property type="project" value="TreeGrafter"/>
</dbReference>
<dbReference type="Gene3D" id="3.40.630.30">
    <property type="match status" value="1"/>
</dbReference>
<dbReference type="OrthoDB" id="5295305at2"/>
<feature type="domain" description="N-acetyltransferase" evidence="1">
    <location>
        <begin position="28"/>
        <end position="195"/>
    </location>
</feature>
<dbReference type="Pfam" id="PF13302">
    <property type="entry name" value="Acetyltransf_3"/>
    <property type="match status" value="1"/>
</dbReference>
<accession>A0A0P0Z048</accession>
<dbReference type="FunFam" id="3.40.630.30:FF:000047">
    <property type="entry name" value="Acetyltransferase, GNAT family"/>
    <property type="match status" value="1"/>
</dbReference>
<dbReference type="PANTHER" id="PTHR43441:SF2">
    <property type="entry name" value="FAMILY ACETYLTRANSFERASE, PUTATIVE (AFU_ORTHOLOGUE AFUA_7G00850)-RELATED"/>
    <property type="match status" value="1"/>
</dbReference>
<keyword evidence="2" id="KW-0808">Transferase</keyword>
<dbReference type="InterPro" id="IPR016181">
    <property type="entry name" value="Acyl_CoA_acyltransferase"/>
</dbReference>
<evidence type="ECO:0000313" key="2">
    <source>
        <dbReference type="EMBL" id="BAT27332.1"/>
    </source>
</evidence>
<organism evidence="2">
    <name type="scientific">Aureimonas frigidaquae</name>
    <dbReference type="NCBI Taxonomy" id="424757"/>
    <lineage>
        <taxon>Bacteria</taxon>
        <taxon>Pseudomonadati</taxon>
        <taxon>Pseudomonadota</taxon>
        <taxon>Alphaproteobacteria</taxon>
        <taxon>Hyphomicrobiales</taxon>
        <taxon>Aurantimonadaceae</taxon>
        <taxon>Aureimonas</taxon>
    </lineage>
</organism>
<dbReference type="InterPro" id="IPR051908">
    <property type="entry name" value="Ribosomal_N-acetyltransferase"/>
</dbReference>
<dbReference type="PROSITE" id="PS51186">
    <property type="entry name" value="GNAT"/>
    <property type="match status" value="1"/>
</dbReference>
<dbReference type="InterPro" id="IPR000182">
    <property type="entry name" value="GNAT_dom"/>
</dbReference>
<protein>
    <submittedName>
        <fullName evidence="2">GNAT family acetyltransferase</fullName>
    </submittedName>
</protein>
<dbReference type="RefSeq" id="WP_062228401.1">
    <property type="nucleotide sequence ID" value="NZ_BBWR01000012.1"/>
</dbReference>
<dbReference type="AlphaFoldDB" id="A0A0P0Z048"/>
<dbReference type="EMBL" id="LC066375">
    <property type="protein sequence ID" value="BAT27332.1"/>
    <property type="molecule type" value="Genomic_DNA"/>
</dbReference>